<keyword evidence="8" id="KW-1185">Reference proteome</keyword>
<evidence type="ECO:0000313" key="7">
    <source>
        <dbReference type="EMBL" id="KAG0143521.1"/>
    </source>
</evidence>
<evidence type="ECO:0000313" key="8">
    <source>
        <dbReference type="Proteomes" id="UP000886653"/>
    </source>
</evidence>
<dbReference type="AlphaFoldDB" id="A0A9P6NH65"/>
<dbReference type="GO" id="GO:0000470">
    <property type="term" value="P:maturation of LSU-rRNA"/>
    <property type="evidence" value="ECO:0007669"/>
    <property type="project" value="TreeGrafter"/>
</dbReference>
<feature type="domain" description="Ribosomal eL28/Mak16" evidence="6">
    <location>
        <begin position="6"/>
        <end position="129"/>
    </location>
</feature>
<dbReference type="GO" id="GO:0030687">
    <property type="term" value="C:preribosome, large subunit precursor"/>
    <property type="evidence" value="ECO:0007669"/>
    <property type="project" value="TreeGrafter"/>
</dbReference>
<dbReference type="InterPro" id="IPR006958">
    <property type="entry name" value="Mak16"/>
</dbReference>
<proteinExistence type="inferred from homology"/>
<name>A0A9P6NH65_9BASI</name>
<comment type="subcellular location">
    <subcellularLocation>
        <location evidence="1">Nucleus</location>
    </subcellularLocation>
</comment>
<comment type="caution">
    <text evidence="7">The sequence shown here is derived from an EMBL/GenBank/DDBJ whole genome shotgun (WGS) entry which is preliminary data.</text>
</comment>
<dbReference type="Pfam" id="PF04874">
    <property type="entry name" value="Mak16"/>
    <property type="match status" value="1"/>
</dbReference>
<dbReference type="PANTHER" id="PTHR23405">
    <property type="entry name" value="MAINTENANCE OF KILLER 16 MAK16 PROTEIN-RELATED"/>
    <property type="match status" value="1"/>
</dbReference>
<dbReference type="Pfam" id="PF01778">
    <property type="entry name" value="Ribosomal_L28e"/>
    <property type="match status" value="1"/>
</dbReference>
<evidence type="ECO:0000256" key="4">
    <source>
        <dbReference type="PIRNR" id="PIRNR003352"/>
    </source>
</evidence>
<dbReference type="OrthoDB" id="10251342at2759"/>
<organism evidence="7 8">
    <name type="scientific">Cronartium quercuum f. sp. fusiforme G11</name>
    <dbReference type="NCBI Taxonomy" id="708437"/>
    <lineage>
        <taxon>Eukaryota</taxon>
        <taxon>Fungi</taxon>
        <taxon>Dikarya</taxon>
        <taxon>Basidiomycota</taxon>
        <taxon>Pucciniomycotina</taxon>
        <taxon>Pucciniomycetes</taxon>
        <taxon>Pucciniales</taxon>
        <taxon>Coleosporiaceae</taxon>
        <taxon>Cronartium</taxon>
    </lineage>
</organism>
<feature type="region of interest" description="Disordered" evidence="5">
    <location>
        <begin position="207"/>
        <end position="341"/>
    </location>
</feature>
<protein>
    <recommendedName>
        <fullName evidence="4">Protein MAK16</fullName>
    </recommendedName>
</protein>
<dbReference type="PIRSF" id="PIRSF003352">
    <property type="entry name" value="MAK16"/>
    <property type="match status" value="1"/>
</dbReference>
<reference evidence="7" key="1">
    <citation type="submission" date="2013-11" db="EMBL/GenBank/DDBJ databases">
        <title>Genome sequence of the fusiform rust pathogen reveals effectors for host alternation and coevolution with pine.</title>
        <authorList>
            <consortium name="DOE Joint Genome Institute"/>
            <person name="Smith K."/>
            <person name="Pendleton A."/>
            <person name="Kubisiak T."/>
            <person name="Anderson C."/>
            <person name="Salamov A."/>
            <person name="Aerts A."/>
            <person name="Riley R."/>
            <person name="Clum A."/>
            <person name="Lindquist E."/>
            <person name="Ence D."/>
            <person name="Campbell M."/>
            <person name="Kronenberg Z."/>
            <person name="Feau N."/>
            <person name="Dhillon B."/>
            <person name="Hamelin R."/>
            <person name="Burleigh J."/>
            <person name="Smith J."/>
            <person name="Yandell M."/>
            <person name="Nelson C."/>
            <person name="Grigoriev I."/>
            <person name="Davis J."/>
        </authorList>
    </citation>
    <scope>NUCLEOTIDE SEQUENCE</scope>
    <source>
        <strain evidence="7">G11</strain>
    </source>
</reference>
<dbReference type="InterPro" id="IPR029004">
    <property type="entry name" value="Ribosomal_eL28/Mak16"/>
</dbReference>
<dbReference type="EMBL" id="MU167317">
    <property type="protein sequence ID" value="KAG0143521.1"/>
    <property type="molecule type" value="Genomic_DNA"/>
</dbReference>
<dbReference type="Gene3D" id="3.30.390.110">
    <property type="match status" value="1"/>
</dbReference>
<gene>
    <name evidence="7" type="ORF">CROQUDRAFT_66132</name>
</gene>
<evidence type="ECO:0000259" key="6">
    <source>
        <dbReference type="Pfam" id="PF01778"/>
    </source>
</evidence>
<evidence type="ECO:0000256" key="3">
    <source>
        <dbReference type="ARBA" id="ARBA00023242"/>
    </source>
</evidence>
<keyword evidence="3 4" id="KW-0539">Nucleus</keyword>
<evidence type="ECO:0000256" key="5">
    <source>
        <dbReference type="SAM" id="MobiDB-lite"/>
    </source>
</evidence>
<sequence length="341" mass="38959">MQSDDVVWSIINHQFCSYKIKAAPGGGQSHNQPVGQNFCKNEYNATGLCNKASCPLANSRYATVREIDGIIYLFQKTAERSHSPANLWEKTRLSTNYAKALEQINSLLIYWPDYMIHRCKQRLTKITQYLIKIRRLNARETPQLVAIKNKTERRERARESKALSAARLTKTLEKELIGRLKSRTYGDAPLNVNEQVWRSVLESERTKEEVELELADEETDGDSEDEYEGEEEREFVSDLEESDLDDLEDFEGFGSESEEDGLDEDNEDDASSADGLDLNLDLTAGASKRKDPPAPPQTSNSTKKPKQMKKNAGDLKKKSKSRPQLEIEYEEEREWVADRAR</sequence>
<dbReference type="GO" id="GO:0000460">
    <property type="term" value="P:maturation of 5.8S rRNA"/>
    <property type="evidence" value="ECO:0007669"/>
    <property type="project" value="TreeGrafter"/>
</dbReference>
<evidence type="ECO:0000256" key="1">
    <source>
        <dbReference type="ARBA" id="ARBA00004123"/>
    </source>
</evidence>
<dbReference type="GO" id="GO:0005730">
    <property type="term" value="C:nucleolus"/>
    <property type="evidence" value="ECO:0007669"/>
    <property type="project" value="UniProtKB-UniRule"/>
</dbReference>
<feature type="compositionally biased region" description="Acidic residues" evidence="5">
    <location>
        <begin position="210"/>
        <end position="271"/>
    </location>
</feature>
<dbReference type="FunFam" id="3.30.390.110:FF:000001">
    <property type="entry name" value="Protein MAK16 homolog"/>
    <property type="match status" value="1"/>
</dbReference>
<evidence type="ECO:0000256" key="2">
    <source>
        <dbReference type="ARBA" id="ARBA00005514"/>
    </source>
</evidence>
<dbReference type="PANTHER" id="PTHR23405:SF4">
    <property type="entry name" value="PROTEIN MAK16 HOMOLOG"/>
    <property type="match status" value="1"/>
</dbReference>
<accession>A0A9P6NH65</accession>
<dbReference type="Proteomes" id="UP000886653">
    <property type="component" value="Unassembled WGS sequence"/>
</dbReference>
<comment type="similarity">
    <text evidence="2 4">Belongs to the MAK16 family.</text>
</comment>